<name>A0ABS1WR68_9GAMM</name>
<comment type="caution">
    <text evidence="7">The sequence shown here is derived from an EMBL/GenBank/DDBJ whole genome shotgun (WGS) entry which is preliminary data.</text>
</comment>
<dbReference type="PANTHER" id="PTHR33507">
    <property type="entry name" value="INNER MEMBRANE PROTEIN YBBJ"/>
    <property type="match status" value="1"/>
</dbReference>
<dbReference type="PANTHER" id="PTHR33507:SF3">
    <property type="entry name" value="INNER MEMBRANE PROTEIN YBBJ"/>
    <property type="match status" value="1"/>
</dbReference>
<dbReference type="EMBL" id="JAEVLS010000001">
    <property type="protein sequence ID" value="MBM0103471.1"/>
    <property type="molecule type" value="Genomic_DNA"/>
</dbReference>
<keyword evidence="4 5" id="KW-0472">Membrane</keyword>
<keyword evidence="2 5" id="KW-0812">Transmembrane</keyword>
<evidence type="ECO:0000313" key="7">
    <source>
        <dbReference type="EMBL" id="MBM0103471.1"/>
    </source>
</evidence>
<dbReference type="RefSeq" id="WP_203165443.1">
    <property type="nucleotide sequence ID" value="NZ_JAEVLS010000001.1"/>
</dbReference>
<accession>A0ABS1WR68</accession>
<organism evidence="7 8">
    <name type="scientific">Steroidobacter gossypii</name>
    <dbReference type="NCBI Taxonomy" id="2805490"/>
    <lineage>
        <taxon>Bacteria</taxon>
        <taxon>Pseudomonadati</taxon>
        <taxon>Pseudomonadota</taxon>
        <taxon>Gammaproteobacteria</taxon>
        <taxon>Steroidobacterales</taxon>
        <taxon>Steroidobacteraceae</taxon>
        <taxon>Steroidobacter</taxon>
    </lineage>
</organism>
<evidence type="ECO:0000256" key="5">
    <source>
        <dbReference type="SAM" id="Phobius"/>
    </source>
</evidence>
<dbReference type="Proteomes" id="UP000661077">
    <property type="component" value="Unassembled WGS sequence"/>
</dbReference>
<evidence type="ECO:0000259" key="6">
    <source>
        <dbReference type="Pfam" id="PF01957"/>
    </source>
</evidence>
<evidence type="ECO:0000256" key="1">
    <source>
        <dbReference type="ARBA" id="ARBA00004141"/>
    </source>
</evidence>
<dbReference type="InterPro" id="IPR012340">
    <property type="entry name" value="NA-bd_OB-fold"/>
</dbReference>
<dbReference type="InterPro" id="IPR002810">
    <property type="entry name" value="NfeD-like_C"/>
</dbReference>
<sequence length="145" mass="16213">MPWWSWMIVAALALAIEMFVFDAQFYLVFFGISAAIVGLLGLSGVDLPDWAQWLTLSVVAVVTMVTFRKRAYELVRARTGHVEERLTVGDRVTVPVRLEPSQTCRVDYRGSSWTARNVDERPIEAGREAVIARVDGLVLMVRSAA</sequence>
<evidence type="ECO:0000256" key="2">
    <source>
        <dbReference type="ARBA" id="ARBA00022692"/>
    </source>
</evidence>
<gene>
    <name evidence="7" type="ORF">JM946_01895</name>
</gene>
<feature type="transmembrane region" description="Helical" evidence="5">
    <location>
        <begin position="6"/>
        <end position="21"/>
    </location>
</feature>
<reference evidence="7 8" key="1">
    <citation type="journal article" date="2021" name="Int. J. Syst. Evol. Microbiol.">
        <title>Steroidobacter gossypii sp. nov., isolated from soil of cotton cropping field.</title>
        <authorList>
            <person name="Huang R."/>
            <person name="Yang S."/>
            <person name="Zhen C."/>
            <person name="Liu W."/>
        </authorList>
    </citation>
    <scope>NUCLEOTIDE SEQUENCE [LARGE SCALE GENOMIC DNA]</scope>
    <source>
        <strain evidence="7 8">S1-65</strain>
    </source>
</reference>
<protein>
    <submittedName>
        <fullName evidence="7">NfeD family protein</fullName>
    </submittedName>
</protein>
<keyword evidence="8" id="KW-1185">Reference proteome</keyword>
<feature type="transmembrane region" description="Helical" evidence="5">
    <location>
        <begin position="26"/>
        <end position="44"/>
    </location>
</feature>
<evidence type="ECO:0000313" key="8">
    <source>
        <dbReference type="Proteomes" id="UP000661077"/>
    </source>
</evidence>
<comment type="subcellular location">
    <subcellularLocation>
        <location evidence="1">Membrane</location>
        <topology evidence="1">Multi-pass membrane protein</topology>
    </subcellularLocation>
</comment>
<feature type="transmembrane region" description="Helical" evidence="5">
    <location>
        <begin position="50"/>
        <end position="67"/>
    </location>
</feature>
<proteinExistence type="predicted"/>
<dbReference type="InterPro" id="IPR052165">
    <property type="entry name" value="Membrane_assoc_protease"/>
</dbReference>
<dbReference type="Pfam" id="PF01957">
    <property type="entry name" value="NfeD"/>
    <property type="match status" value="1"/>
</dbReference>
<evidence type="ECO:0000256" key="4">
    <source>
        <dbReference type="ARBA" id="ARBA00023136"/>
    </source>
</evidence>
<evidence type="ECO:0000256" key="3">
    <source>
        <dbReference type="ARBA" id="ARBA00022989"/>
    </source>
</evidence>
<dbReference type="Gene3D" id="2.40.50.140">
    <property type="entry name" value="Nucleic acid-binding proteins"/>
    <property type="match status" value="1"/>
</dbReference>
<feature type="domain" description="NfeD-like C-terminal" evidence="6">
    <location>
        <begin position="88"/>
        <end position="142"/>
    </location>
</feature>
<keyword evidence="3 5" id="KW-1133">Transmembrane helix</keyword>